<evidence type="ECO:0000313" key="3">
    <source>
        <dbReference type="Proteomes" id="UP000263753"/>
    </source>
</evidence>
<dbReference type="AlphaFoldDB" id="A0A3B7LV34"/>
<dbReference type="InterPro" id="IPR032710">
    <property type="entry name" value="NTF2-like_dom_sf"/>
</dbReference>
<reference evidence="3" key="1">
    <citation type="submission" date="2018-09" db="EMBL/GenBank/DDBJ databases">
        <title>The complete genome of Acinetobacter sp. strain WCHAc010005.</title>
        <authorList>
            <person name="Hu Y."/>
            <person name="Long H."/>
            <person name="Feng Y."/>
            <person name="Zong Z."/>
        </authorList>
    </citation>
    <scope>NUCLEOTIDE SEQUENCE [LARGE SCALE GENOMIC DNA]</scope>
    <source>
        <strain evidence="3">WCHAc010005</strain>
    </source>
</reference>
<dbReference type="InterPro" id="IPR037401">
    <property type="entry name" value="SnoaL-like"/>
</dbReference>
<dbReference type="RefSeq" id="WP_087514456.1">
    <property type="nucleotide sequence ID" value="NZ_CP032134.1"/>
</dbReference>
<sequence length="299" mass="34604">MMKTQIAHALHSVEQFIQLWKGQSMIQPEQFISESVTFSSSYRGVVTSRENLISFLKQDFISHDHVDIQLSNVVKKSSGSTSKISGYFYAQASKNQEVYFGGMLIFTLKNEYIQDIKIQLNWVDGNKELLSHWILPLDSLWKPNDPMTTISSEFNSLWQKDWMSNEDAETQIAESWYRYAWALDLADTSLHIENFTENATTDLPPMGIQKGKRNIISTLKAFRMPWPSIQHYGEPLHIEIDPSHKSAYMIIGRIIPNQSTDKDGQKIYAAHYQIELQCDDDTLWKIHDMKYISGWVRQG</sequence>
<evidence type="ECO:0000259" key="1">
    <source>
        <dbReference type="Pfam" id="PF13577"/>
    </source>
</evidence>
<gene>
    <name evidence="2" type="ORF">CDG60_09170</name>
</gene>
<dbReference type="KEGG" id="achi:CDG60_09170"/>
<accession>A0A3B7LV34</accession>
<dbReference type="EMBL" id="CP032134">
    <property type="protein sequence ID" value="AXY56720.1"/>
    <property type="molecule type" value="Genomic_DNA"/>
</dbReference>
<name>A0A3B7LV34_9GAMM</name>
<feature type="domain" description="SnoaL-like" evidence="1">
    <location>
        <begin position="168"/>
        <end position="289"/>
    </location>
</feature>
<evidence type="ECO:0000313" key="2">
    <source>
        <dbReference type="EMBL" id="AXY56720.1"/>
    </source>
</evidence>
<dbReference type="Pfam" id="PF13577">
    <property type="entry name" value="SnoaL_4"/>
    <property type="match status" value="1"/>
</dbReference>
<dbReference type="SUPFAM" id="SSF54427">
    <property type="entry name" value="NTF2-like"/>
    <property type="match status" value="1"/>
</dbReference>
<dbReference type="Proteomes" id="UP000263753">
    <property type="component" value="Chromosome"/>
</dbReference>
<protein>
    <submittedName>
        <fullName evidence="2">Nuclear transport factor 2 family protein</fullName>
    </submittedName>
</protein>
<dbReference type="Gene3D" id="3.10.450.50">
    <property type="match status" value="1"/>
</dbReference>
<proteinExistence type="predicted"/>
<organism evidence="2 3">
    <name type="scientific">Acinetobacter chinensis</name>
    <dbReference type="NCBI Taxonomy" id="2004650"/>
    <lineage>
        <taxon>Bacteria</taxon>
        <taxon>Pseudomonadati</taxon>
        <taxon>Pseudomonadota</taxon>
        <taxon>Gammaproteobacteria</taxon>
        <taxon>Moraxellales</taxon>
        <taxon>Moraxellaceae</taxon>
        <taxon>Acinetobacter</taxon>
    </lineage>
</organism>